<protein>
    <submittedName>
        <fullName evidence="1">Uncharacterized protein</fullName>
    </submittedName>
</protein>
<evidence type="ECO:0000313" key="1">
    <source>
        <dbReference type="EMBL" id="MFE9604520.1"/>
    </source>
</evidence>
<name>A0ABW6MII3_9ACTN</name>
<organism evidence="1 2">
    <name type="scientific">Streptomyces hokutonensis</name>
    <dbReference type="NCBI Taxonomy" id="1306990"/>
    <lineage>
        <taxon>Bacteria</taxon>
        <taxon>Bacillati</taxon>
        <taxon>Actinomycetota</taxon>
        <taxon>Actinomycetes</taxon>
        <taxon>Kitasatosporales</taxon>
        <taxon>Streptomycetaceae</taxon>
        <taxon>Streptomyces</taxon>
    </lineage>
</organism>
<reference evidence="1 2" key="1">
    <citation type="submission" date="2024-10" db="EMBL/GenBank/DDBJ databases">
        <title>The Natural Products Discovery Center: Release of the First 8490 Sequenced Strains for Exploring Actinobacteria Biosynthetic Diversity.</title>
        <authorList>
            <person name="Kalkreuter E."/>
            <person name="Kautsar S.A."/>
            <person name="Yang D."/>
            <person name="Bader C.D."/>
            <person name="Teijaro C.N."/>
            <person name="Fluegel L."/>
            <person name="Davis C.M."/>
            <person name="Simpson J.R."/>
            <person name="Lauterbach L."/>
            <person name="Steele A.D."/>
            <person name="Gui C."/>
            <person name="Meng S."/>
            <person name="Li G."/>
            <person name="Viehrig K."/>
            <person name="Ye F."/>
            <person name="Su P."/>
            <person name="Kiefer A.F."/>
            <person name="Nichols A."/>
            <person name="Cepeda A.J."/>
            <person name="Yan W."/>
            <person name="Fan B."/>
            <person name="Jiang Y."/>
            <person name="Adhikari A."/>
            <person name="Zheng C.-J."/>
            <person name="Schuster L."/>
            <person name="Cowan T.M."/>
            <person name="Smanski M.J."/>
            <person name="Chevrette M.G."/>
            <person name="De Carvalho L.P.S."/>
            <person name="Shen B."/>
        </authorList>
    </citation>
    <scope>NUCLEOTIDE SEQUENCE [LARGE SCALE GENOMIC DNA]</scope>
    <source>
        <strain evidence="1 2">NPDC006488</strain>
    </source>
</reference>
<gene>
    <name evidence="1" type="ORF">ACFYNQ_39005</name>
</gene>
<evidence type="ECO:0000313" key="2">
    <source>
        <dbReference type="Proteomes" id="UP001601303"/>
    </source>
</evidence>
<proteinExistence type="predicted"/>
<dbReference type="Proteomes" id="UP001601303">
    <property type="component" value="Unassembled WGS sequence"/>
</dbReference>
<accession>A0ABW6MII3</accession>
<sequence>MAQPEPGPAARTPDVYLLFAHEPYYPSPGTREINTAVVAAGSLLHPQVLQPDGARIHHLLTHGRQPGEIIPLSTLTHELDGGARWSEVGDWEGVTEDLLQLVRDRDCDALGLGLPDISRALMCAGPHSEVRAVGPTAGGYRAYGPADRIEVLAEVGQQLTRAEAGSPLWPGDNLLPPVNSVARPGWTDLQTAEPGEEFGGCSPA</sequence>
<comment type="caution">
    <text evidence="1">The sequence shown here is derived from an EMBL/GenBank/DDBJ whole genome shotgun (WGS) entry which is preliminary data.</text>
</comment>
<dbReference type="RefSeq" id="WP_388113452.1">
    <property type="nucleotide sequence ID" value="NZ_JBIAHM010000016.1"/>
</dbReference>
<keyword evidence="2" id="KW-1185">Reference proteome</keyword>
<dbReference type="EMBL" id="JBIAHM010000016">
    <property type="protein sequence ID" value="MFE9604520.1"/>
    <property type="molecule type" value="Genomic_DNA"/>
</dbReference>